<dbReference type="InterPro" id="IPR001623">
    <property type="entry name" value="DnaJ_domain"/>
</dbReference>
<accession>A0AB34JVB4</accession>
<sequence length="442" mass="50186">MEWSIPRRRLPRSLSRTWRRPARGLCDGFRACWTLPYRQVPWALPFNLTQAEAKDAFHVWSGKGEPGTPKITIQTLRPIHLPYYVFEGQLNVTFTGVVGYENGDSSSEFHRTDIRCPPIHLGADAGQTTAVYAGFDFRRLYVRQAVSRDISDALLRSAVPMNELTHKPDGAGVEAFKMKPSFAYLNRILERLPEVAYHEAERYMENECVRALQFERTDGEARICPYSEARMPDFERVEDVNFEFDKTARLHDRGVVLLPVWVVEYKMLGHNYRAFVSALVAGIKPRVAGICPRSDDPGASGGMPGDAAFTWKTVGELREHESTNNQGWKVRRYWLDEVARVMPEWQKDDARRTRANRRNFGGFRSKGGGDEASSDDYALLGLVQNPPPTAAAIASAFRAIAMTSHPDRQQGLTDAEHMKCTERFQQLLAAHSRLRRKHSTTE</sequence>
<dbReference type="SUPFAM" id="SSF46565">
    <property type="entry name" value="Chaperone J-domain"/>
    <property type="match status" value="1"/>
</dbReference>
<dbReference type="AlphaFoldDB" id="A0AB34JVB4"/>
<dbReference type="InterPro" id="IPR036869">
    <property type="entry name" value="J_dom_sf"/>
</dbReference>
<reference evidence="2 3" key="1">
    <citation type="journal article" date="2024" name="Science">
        <title>Giant polyketide synthase enzymes in the biosynthesis of giant marine polyether toxins.</title>
        <authorList>
            <person name="Fallon T.R."/>
            <person name="Shende V.V."/>
            <person name="Wierzbicki I.H."/>
            <person name="Pendleton A.L."/>
            <person name="Watervoot N.F."/>
            <person name="Auber R.P."/>
            <person name="Gonzalez D.J."/>
            <person name="Wisecaver J.H."/>
            <person name="Moore B.S."/>
        </authorList>
    </citation>
    <scope>NUCLEOTIDE SEQUENCE [LARGE SCALE GENOMIC DNA]</scope>
    <source>
        <strain evidence="2 3">12B1</strain>
    </source>
</reference>
<keyword evidence="3" id="KW-1185">Reference proteome</keyword>
<proteinExistence type="predicted"/>
<evidence type="ECO:0000259" key="1">
    <source>
        <dbReference type="PROSITE" id="PS50076"/>
    </source>
</evidence>
<dbReference type="Gene3D" id="1.10.287.110">
    <property type="entry name" value="DnaJ domain"/>
    <property type="match status" value="1"/>
</dbReference>
<feature type="domain" description="J" evidence="1">
    <location>
        <begin position="375"/>
        <end position="439"/>
    </location>
</feature>
<comment type="caution">
    <text evidence="2">The sequence shown here is derived from an EMBL/GenBank/DDBJ whole genome shotgun (WGS) entry which is preliminary data.</text>
</comment>
<gene>
    <name evidence="2" type="ORF">AB1Y20_019770</name>
</gene>
<evidence type="ECO:0000313" key="3">
    <source>
        <dbReference type="Proteomes" id="UP001515480"/>
    </source>
</evidence>
<protein>
    <recommendedName>
        <fullName evidence="1">J domain-containing protein</fullName>
    </recommendedName>
</protein>
<evidence type="ECO:0000313" key="2">
    <source>
        <dbReference type="EMBL" id="KAL1524891.1"/>
    </source>
</evidence>
<dbReference type="EMBL" id="JBGBPQ010000004">
    <property type="protein sequence ID" value="KAL1524891.1"/>
    <property type="molecule type" value="Genomic_DNA"/>
</dbReference>
<dbReference type="Proteomes" id="UP001515480">
    <property type="component" value="Unassembled WGS sequence"/>
</dbReference>
<dbReference type="PROSITE" id="PS50076">
    <property type="entry name" value="DNAJ_2"/>
    <property type="match status" value="1"/>
</dbReference>
<dbReference type="SMART" id="SM00271">
    <property type="entry name" value="DnaJ"/>
    <property type="match status" value="1"/>
</dbReference>
<name>A0AB34JVB4_PRYPA</name>
<organism evidence="2 3">
    <name type="scientific">Prymnesium parvum</name>
    <name type="common">Toxic golden alga</name>
    <dbReference type="NCBI Taxonomy" id="97485"/>
    <lineage>
        <taxon>Eukaryota</taxon>
        <taxon>Haptista</taxon>
        <taxon>Haptophyta</taxon>
        <taxon>Prymnesiophyceae</taxon>
        <taxon>Prymnesiales</taxon>
        <taxon>Prymnesiaceae</taxon>
        <taxon>Prymnesium</taxon>
    </lineage>
</organism>